<dbReference type="Pfam" id="PF00001">
    <property type="entry name" value="7tm_1"/>
    <property type="match status" value="1"/>
</dbReference>
<proteinExistence type="inferred from homology"/>
<name>A0AAE1NCI3_9EUCA</name>
<feature type="compositionally biased region" description="Low complexity" evidence="8">
    <location>
        <begin position="708"/>
        <end position="736"/>
    </location>
</feature>
<dbReference type="InterPro" id="IPR000276">
    <property type="entry name" value="GPCR_Rhodpsn"/>
</dbReference>
<dbReference type="PANTHER" id="PTHR24372:SF74">
    <property type="entry name" value="LP13728P"/>
    <property type="match status" value="1"/>
</dbReference>
<dbReference type="GO" id="GO:0009755">
    <property type="term" value="P:hormone-mediated signaling pathway"/>
    <property type="evidence" value="ECO:0007669"/>
    <property type="project" value="TreeGrafter"/>
</dbReference>
<evidence type="ECO:0000256" key="7">
    <source>
        <dbReference type="ARBA" id="ARBA00023136"/>
    </source>
</evidence>
<feature type="region of interest" description="Disordered" evidence="8">
    <location>
        <begin position="692"/>
        <end position="736"/>
    </location>
</feature>
<dbReference type="PROSITE" id="PS50262">
    <property type="entry name" value="G_PROTEIN_RECEP_F1_2"/>
    <property type="match status" value="1"/>
</dbReference>
<evidence type="ECO:0000256" key="2">
    <source>
        <dbReference type="ARBA" id="ARBA00010663"/>
    </source>
</evidence>
<dbReference type="GO" id="GO:0008528">
    <property type="term" value="F:G protein-coupled peptide receptor activity"/>
    <property type="evidence" value="ECO:0007669"/>
    <property type="project" value="TreeGrafter"/>
</dbReference>
<comment type="similarity">
    <text evidence="2">Belongs to the G-protein coupled receptor 1 family.</text>
</comment>
<reference evidence="11" key="1">
    <citation type="submission" date="2023-11" db="EMBL/GenBank/DDBJ databases">
        <title>Genome assemblies of two species of porcelain crab, Petrolisthes cinctipes and Petrolisthes manimaculis (Anomura: Porcellanidae).</title>
        <authorList>
            <person name="Angst P."/>
        </authorList>
    </citation>
    <scope>NUCLEOTIDE SEQUENCE</scope>
    <source>
        <strain evidence="11">PB745_02</strain>
        <tissue evidence="11">Gill</tissue>
    </source>
</reference>
<evidence type="ECO:0000259" key="10">
    <source>
        <dbReference type="PROSITE" id="PS50262"/>
    </source>
</evidence>
<feature type="region of interest" description="Disordered" evidence="8">
    <location>
        <begin position="44"/>
        <end position="96"/>
    </location>
</feature>
<comment type="subcellular location">
    <subcellularLocation>
        <location evidence="1">Membrane</location>
    </subcellularLocation>
</comment>
<dbReference type="PRINTS" id="PR00237">
    <property type="entry name" value="GPCRRHODOPSN"/>
</dbReference>
<feature type="compositionally biased region" description="Low complexity" evidence="8">
    <location>
        <begin position="787"/>
        <end position="799"/>
    </location>
</feature>
<evidence type="ECO:0000313" key="12">
    <source>
        <dbReference type="Proteomes" id="UP001292094"/>
    </source>
</evidence>
<organism evidence="11 12">
    <name type="scientific">Petrolisthes manimaculis</name>
    <dbReference type="NCBI Taxonomy" id="1843537"/>
    <lineage>
        <taxon>Eukaryota</taxon>
        <taxon>Metazoa</taxon>
        <taxon>Ecdysozoa</taxon>
        <taxon>Arthropoda</taxon>
        <taxon>Crustacea</taxon>
        <taxon>Multicrustacea</taxon>
        <taxon>Malacostraca</taxon>
        <taxon>Eumalacostraca</taxon>
        <taxon>Eucarida</taxon>
        <taxon>Decapoda</taxon>
        <taxon>Pleocyemata</taxon>
        <taxon>Anomura</taxon>
        <taxon>Galatheoidea</taxon>
        <taxon>Porcellanidae</taxon>
        <taxon>Petrolisthes</taxon>
    </lineage>
</organism>
<accession>A0AAE1NCI3</accession>
<keyword evidence="4 9" id="KW-0812">Transmembrane</keyword>
<dbReference type="GO" id="GO:0007189">
    <property type="term" value="P:adenylate cyclase-activating G protein-coupled receptor signaling pathway"/>
    <property type="evidence" value="ECO:0007669"/>
    <property type="project" value="TreeGrafter"/>
</dbReference>
<evidence type="ECO:0000256" key="8">
    <source>
        <dbReference type="SAM" id="MobiDB-lite"/>
    </source>
</evidence>
<sequence>MSALSRHHHLKYFPLCSKVCGGNEFTNTDVGEFMRRRLESDLCRGDVTSPQHPSSPLEGRGSTTDNLIPDKSHIQGSVGGSVLDDGSNPTIASPPQDVVVPQRHYEYTYPHYYYHDVVVGREATDEGGDGGVGGGFGGIDYQHQQHQGYRGGYHDYDYGGGDNDLHDPFVYPYGGADEDGDDDYYYDDDGECVNGVCPPHLRPPLHRPDFSYPDLHLDPMEGGGFVGGAVGGGGGGGGFGDVVVETDEGHHHPEGEVVRGEFLPAEVNISQSQVRTICLGKLSKNYRDVVCLPKPDAFNPCEDIMGNVGLRVAVWVVVVTAVFGPGCQVAGFLTVFASELSILTLAVITLERWYANHLRHPPQQETEVICSYEGDGIGLGICTHHGCPPSHWCLWLFQNKVDKKDECITYSNPISGLSLPPHSICLPMETADGGDRAYLLILLTTNGLAFLLICVCYAKMYCSIAGNHLAANTSDTTVAKRMALLVFTDFACWAPIAFFGLTAVSGYPFISVTHSKFLLVFFYPLNSCANPYLYAILTRQYRRDLFIMLARHGFFTKRAMKYKGALSSTWPPNHHNVCVSGTGGGTSGGPSRRISTLTQITTCGDWKSCRARDGSQESLGRPLSPSSRCRNVSAELTVPGLPERRLLPVSEFGVGGHYSDPGPRVSPGPHTNYGALNISPGGESNLAIITPTRSRTNSSPEPNVRGRSSSPATIITTSSPKPPSSLTTTTSGSPHPIKNCYARMSFTPEQEALLLRYSHGQQPSATMPTRRRCGTPEADEDGVPMSTYTPGTPDTLTTPISPELDQSV</sequence>
<feature type="region of interest" description="Disordered" evidence="8">
    <location>
        <begin position="760"/>
        <end position="808"/>
    </location>
</feature>
<evidence type="ECO:0000256" key="6">
    <source>
        <dbReference type="ARBA" id="ARBA00022989"/>
    </source>
</evidence>
<evidence type="ECO:0000256" key="9">
    <source>
        <dbReference type="SAM" id="Phobius"/>
    </source>
</evidence>
<feature type="region of interest" description="Disordered" evidence="8">
    <location>
        <begin position="658"/>
        <end position="679"/>
    </location>
</feature>
<evidence type="ECO:0000256" key="4">
    <source>
        <dbReference type="ARBA" id="ARBA00022692"/>
    </source>
</evidence>
<keyword evidence="5" id="KW-0677">Repeat</keyword>
<feature type="domain" description="G-protein coupled receptors family 1 profile" evidence="10">
    <location>
        <begin position="327"/>
        <end position="534"/>
    </location>
</feature>
<dbReference type="InterPro" id="IPR017452">
    <property type="entry name" value="GPCR_Rhodpsn_7TM"/>
</dbReference>
<dbReference type="GO" id="GO:0005886">
    <property type="term" value="C:plasma membrane"/>
    <property type="evidence" value="ECO:0007669"/>
    <property type="project" value="TreeGrafter"/>
</dbReference>
<dbReference type="PANTHER" id="PTHR24372">
    <property type="entry name" value="GLYCOPROTEIN HORMONE RECEPTOR"/>
    <property type="match status" value="1"/>
</dbReference>
<dbReference type="EMBL" id="JAWZYT010006888">
    <property type="protein sequence ID" value="KAK4287383.1"/>
    <property type="molecule type" value="Genomic_DNA"/>
</dbReference>
<comment type="caution">
    <text evidence="11">The sequence shown here is derived from an EMBL/GenBank/DDBJ whole genome shotgun (WGS) entry which is preliminary data.</text>
</comment>
<feature type="compositionally biased region" description="Polar residues" evidence="8">
    <location>
        <begin position="692"/>
        <end position="701"/>
    </location>
</feature>
<keyword evidence="6 9" id="KW-1133">Transmembrane helix</keyword>
<keyword evidence="7 9" id="KW-0472">Membrane</keyword>
<evidence type="ECO:0000256" key="3">
    <source>
        <dbReference type="ARBA" id="ARBA00022614"/>
    </source>
</evidence>
<dbReference type="Proteomes" id="UP001292094">
    <property type="component" value="Unassembled WGS sequence"/>
</dbReference>
<feature type="transmembrane region" description="Helical" evidence="9">
    <location>
        <begin position="490"/>
        <end position="510"/>
    </location>
</feature>
<gene>
    <name evidence="11" type="ORF">Pmani_039544</name>
</gene>
<evidence type="ECO:0000256" key="1">
    <source>
        <dbReference type="ARBA" id="ARBA00004370"/>
    </source>
</evidence>
<feature type="transmembrane region" description="Helical" evidence="9">
    <location>
        <begin position="437"/>
        <end position="458"/>
    </location>
</feature>
<protein>
    <recommendedName>
        <fullName evidence="10">G-protein coupled receptors family 1 profile domain-containing protein</fullName>
    </recommendedName>
</protein>
<evidence type="ECO:0000313" key="11">
    <source>
        <dbReference type="EMBL" id="KAK4287383.1"/>
    </source>
</evidence>
<keyword evidence="3" id="KW-0433">Leucine-rich repeat</keyword>
<dbReference type="AlphaFoldDB" id="A0AAE1NCI3"/>
<dbReference type="SUPFAM" id="SSF81321">
    <property type="entry name" value="Family A G protein-coupled receptor-like"/>
    <property type="match status" value="1"/>
</dbReference>
<dbReference type="Gene3D" id="1.20.1070.10">
    <property type="entry name" value="Rhodopsin 7-helix transmembrane proteins"/>
    <property type="match status" value="1"/>
</dbReference>
<evidence type="ECO:0000256" key="5">
    <source>
        <dbReference type="ARBA" id="ARBA00022737"/>
    </source>
</evidence>
<keyword evidence="12" id="KW-1185">Reference proteome</keyword>